<name>A0ABV8WHZ9_9MICC</name>
<keyword evidence="2" id="KW-0004">4Fe-4S</keyword>
<dbReference type="InterPro" id="IPR011538">
    <property type="entry name" value="Nuo51_FMN-bd"/>
</dbReference>
<dbReference type="InterPro" id="IPR019575">
    <property type="entry name" value="Nuop51_4Fe4S-bd"/>
</dbReference>
<dbReference type="RefSeq" id="WP_376976920.1">
    <property type="nucleotide sequence ID" value="NZ_JBHSDQ010000002.1"/>
</dbReference>
<comment type="caution">
    <text evidence="8">The sequence shown here is derived from an EMBL/GenBank/DDBJ whole genome shotgun (WGS) entry which is preliminary data.</text>
</comment>
<evidence type="ECO:0000256" key="2">
    <source>
        <dbReference type="ARBA" id="ARBA00022485"/>
    </source>
</evidence>
<proteinExistence type="inferred from homology"/>
<dbReference type="InterPro" id="IPR037225">
    <property type="entry name" value="Nuo51_FMN-bd_sf"/>
</dbReference>
<feature type="domain" description="NADH-ubiquinone oxidoreductase 51kDa subunit iron-sulphur binding" evidence="7">
    <location>
        <begin position="369"/>
        <end position="413"/>
    </location>
</feature>
<dbReference type="Pfam" id="PF01512">
    <property type="entry name" value="Complex1_51K"/>
    <property type="match status" value="1"/>
</dbReference>
<keyword evidence="9" id="KW-1185">Reference proteome</keyword>
<gene>
    <name evidence="8" type="ORF">ACFO0G_07285</name>
</gene>
<dbReference type="SUPFAM" id="SSF140490">
    <property type="entry name" value="Nqo1C-terminal domain-like"/>
    <property type="match status" value="1"/>
</dbReference>
<dbReference type="EMBL" id="JBHSDQ010000002">
    <property type="protein sequence ID" value="MFC4395892.1"/>
    <property type="molecule type" value="Genomic_DNA"/>
</dbReference>
<dbReference type="Gene3D" id="3.40.50.11540">
    <property type="entry name" value="NADH-ubiquinone oxidoreductase 51kDa subunit"/>
    <property type="match status" value="1"/>
</dbReference>
<dbReference type="Gene3D" id="3.10.20.600">
    <property type="match status" value="1"/>
</dbReference>
<evidence type="ECO:0000313" key="9">
    <source>
        <dbReference type="Proteomes" id="UP001595778"/>
    </source>
</evidence>
<dbReference type="InterPro" id="IPR037207">
    <property type="entry name" value="Nuop51_4Fe4S-bd_sf"/>
</dbReference>
<evidence type="ECO:0000256" key="4">
    <source>
        <dbReference type="ARBA" id="ARBA00023004"/>
    </source>
</evidence>
<evidence type="ECO:0000256" key="5">
    <source>
        <dbReference type="ARBA" id="ARBA00023014"/>
    </source>
</evidence>
<feature type="region of interest" description="Disordered" evidence="6">
    <location>
        <begin position="1"/>
        <end position="48"/>
    </location>
</feature>
<evidence type="ECO:0000313" key="8">
    <source>
        <dbReference type="EMBL" id="MFC4395892.1"/>
    </source>
</evidence>
<dbReference type="PANTHER" id="PTHR43578">
    <property type="entry name" value="NADH-QUINONE OXIDOREDUCTASE SUBUNIT F"/>
    <property type="match status" value="1"/>
</dbReference>
<organism evidence="8 9">
    <name type="scientific">Arthrobacter sedimenti</name>
    <dbReference type="NCBI Taxonomy" id="2694931"/>
    <lineage>
        <taxon>Bacteria</taxon>
        <taxon>Bacillati</taxon>
        <taxon>Actinomycetota</taxon>
        <taxon>Actinomycetes</taxon>
        <taxon>Micrococcales</taxon>
        <taxon>Micrococcaceae</taxon>
        <taxon>Arthrobacter</taxon>
    </lineage>
</organism>
<feature type="compositionally biased region" description="Polar residues" evidence="6">
    <location>
        <begin position="1"/>
        <end position="24"/>
    </location>
</feature>
<dbReference type="SUPFAM" id="SSF142019">
    <property type="entry name" value="Nqo1 FMN-binding domain-like"/>
    <property type="match status" value="1"/>
</dbReference>
<keyword evidence="4" id="KW-0408">Iron</keyword>
<dbReference type="PANTHER" id="PTHR43578:SF3">
    <property type="entry name" value="NADH-QUINONE OXIDOREDUCTASE SUBUNIT F"/>
    <property type="match status" value="1"/>
</dbReference>
<accession>A0ABV8WHZ9</accession>
<keyword evidence="3" id="KW-0479">Metal-binding</keyword>
<dbReference type="SMART" id="SM00928">
    <property type="entry name" value="NADH_4Fe-4S"/>
    <property type="match status" value="1"/>
</dbReference>
<evidence type="ECO:0000256" key="6">
    <source>
        <dbReference type="SAM" id="MobiDB-lite"/>
    </source>
</evidence>
<protein>
    <submittedName>
        <fullName evidence="8">NADH-ubiquinone oxidoreductase-F iron-sulfur binding region domain-containing protein</fullName>
    </submittedName>
</protein>
<reference evidence="9" key="1">
    <citation type="journal article" date="2019" name="Int. J. Syst. Evol. Microbiol.">
        <title>The Global Catalogue of Microorganisms (GCM) 10K type strain sequencing project: providing services to taxonomists for standard genome sequencing and annotation.</title>
        <authorList>
            <consortium name="The Broad Institute Genomics Platform"/>
            <consortium name="The Broad Institute Genome Sequencing Center for Infectious Disease"/>
            <person name="Wu L."/>
            <person name="Ma J."/>
        </authorList>
    </citation>
    <scope>NUCLEOTIDE SEQUENCE [LARGE SCALE GENOMIC DNA]</scope>
    <source>
        <strain evidence="9">PJ61</strain>
    </source>
</reference>
<dbReference type="Proteomes" id="UP001595778">
    <property type="component" value="Unassembled WGS sequence"/>
</dbReference>
<evidence type="ECO:0000256" key="1">
    <source>
        <dbReference type="ARBA" id="ARBA00007523"/>
    </source>
</evidence>
<dbReference type="Gene3D" id="1.20.1440.230">
    <property type="entry name" value="NADH-ubiquinone oxidoreductase 51kDa subunit, iron-sulphur binding domain"/>
    <property type="match status" value="1"/>
</dbReference>
<evidence type="ECO:0000259" key="7">
    <source>
        <dbReference type="SMART" id="SM00928"/>
    </source>
</evidence>
<comment type="similarity">
    <text evidence="1">Belongs to the complex I 51 kDa subunit family.</text>
</comment>
<dbReference type="Pfam" id="PF10589">
    <property type="entry name" value="NADH_4Fe-4S"/>
    <property type="match status" value="1"/>
</dbReference>
<evidence type="ECO:0000256" key="3">
    <source>
        <dbReference type="ARBA" id="ARBA00022723"/>
    </source>
</evidence>
<keyword evidence="5" id="KW-0411">Iron-sulfur</keyword>
<sequence length="467" mass="48656">MSQPRDSYPQTSQDNYQDSYQGRQHNGHQDAYTPVPRQGPGGSYRDGIQDSIRQEPRLLAAGPDAGWARHLDTFGQWEPQAAGPGLLEVLAESGLTGRGGAAFETWRKATATAGTGRKGLFAARPVVIANGAEGEPLSFKDRTLLAHAPHLVIDGLIALAAALGQTGGRTSSQTSAGGTSMYVYAPAASLPRVKQALGERPGGKKIRVVQAPETFISGESSAVVNMIENGTALPTDQRRRLSESGLNGRPTLVVNVETLAQVALIARYGAQWFRQAGTATDPGTRLVSMSGPAFTRDVVLEVPGGVQLSAVLKEAGMDPGSLSAVLVGGYHGRWVRPADLALTPAGAPGRAVRPGAGVIHALDLQTCGIQATARILNYLAGQSARQCGPCMFGLPAMASVLNRIAGGETNPRLSSELDRLGRLVSGRGACRHPEGTTGMVSSALEVFAADFRAHLSGYCTVPGGVAA</sequence>